<protein>
    <recommendedName>
        <fullName evidence="4">AA1-like domain-containing protein</fullName>
    </recommendedName>
</protein>
<evidence type="ECO:0008006" key="4">
    <source>
        <dbReference type="Google" id="ProtNLM"/>
    </source>
</evidence>
<dbReference type="Proteomes" id="UP000799324">
    <property type="component" value="Unassembled WGS sequence"/>
</dbReference>
<accession>A0A6A6SWF7</accession>
<dbReference type="EMBL" id="MU004440">
    <property type="protein sequence ID" value="KAF2650923.1"/>
    <property type="molecule type" value="Genomic_DNA"/>
</dbReference>
<proteinExistence type="predicted"/>
<evidence type="ECO:0000313" key="2">
    <source>
        <dbReference type="EMBL" id="KAF2650923.1"/>
    </source>
</evidence>
<feature type="chain" id="PRO_5025365809" description="AA1-like domain-containing protein" evidence="1">
    <location>
        <begin position="18"/>
        <end position="168"/>
    </location>
</feature>
<keyword evidence="3" id="KW-1185">Reference proteome</keyword>
<keyword evidence="1" id="KW-0732">Signal</keyword>
<sequence length="168" mass="18263">MLAPIFAALSFSSLALSAALDRRVDDTAIWPVTELNVHYSDNNSSASTLEFIVEWSRGTATCATSFPFNQLPTNNIYCDETARNPSFNLTATKDGIFNETAFTLNVKGSVRITTQMSHLYKATQEILANSPGSADEYLECTDQADGVQCGLAKPLNLTAEYTNPYTSA</sequence>
<evidence type="ECO:0000256" key="1">
    <source>
        <dbReference type="SAM" id="SignalP"/>
    </source>
</evidence>
<feature type="signal peptide" evidence="1">
    <location>
        <begin position="1"/>
        <end position="17"/>
    </location>
</feature>
<dbReference type="AlphaFoldDB" id="A0A6A6SWF7"/>
<organism evidence="2 3">
    <name type="scientific">Lophiostoma macrostomum CBS 122681</name>
    <dbReference type="NCBI Taxonomy" id="1314788"/>
    <lineage>
        <taxon>Eukaryota</taxon>
        <taxon>Fungi</taxon>
        <taxon>Dikarya</taxon>
        <taxon>Ascomycota</taxon>
        <taxon>Pezizomycotina</taxon>
        <taxon>Dothideomycetes</taxon>
        <taxon>Pleosporomycetidae</taxon>
        <taxon>Pleosporales</taxon>
        <taxon>Lophiostomataceae</taxon>
        <taxon>Lophiostoma</taxon>
    </lineage>
</organism>
<evidence type="ECO:0000313" key="3">
    <source>
        <dbReference type="Proteomes" id="UP000799324"/>
    </source>
</evidence>
<reference evidence="2" key="1">
    <citation type="journal article" date="2020" name="Stud. Mycol.">
        <title>101 Dothideomycetes genomes: a test case for predicting lifestyles and emergence of pathogens.</title>
        <authorList>
            <person name="Haridas S."/>
            <person name="Albert R."/>
            <person name="Binder M."/>
            <person name="Bloem J."/>
            <person name="Labutti K."/>
            <person name="Salamov A."/>
            <person name="Andreopoulos B."/>
            <person name="Baker S."/>
            <person name="Barry K."/>
            <person name="Bills G."/>
            <person name="Bluhm B."/>
            <person name="Cannon C."/>
            <person name="Castanera R."/>
            <person name="Culley D."/>
            <person name="Daum C."/>
            <person name="Ezra D."/>
            <person name="Gonzalez J."/>
            <person name="Henrissat B."/>
            <person name="Kuo A."/>
            <person name="Liang C."/>
            <person name="Lipzen A."/>
            <person name="Lutzoni F."/>
            <person name="Magnuson J."/>
            <person name="Mondo S."/>
            <person name="Nolan M."/>
            <person name="Ohm R."/>
            <person name="Pangilinan J."/>
            <person name="Park H.-J."/>
            <person name="Ramirez L."/>
            <person name="Alfaro M."/>
            <person name="Sun H."/>
            <person name="Tritt A."/>
            <person name="Yoshinaga Y."/>
            <person name="Zwiers L.-H."/>
            <person name="Turgeon B."/>
            <person name="Goodwin S."/>
            <person name="Spatafora J."/>
            <person name="Crous P."/>
            <person name="Grigoriev I."/>
        </authorList>
    </citation>
    <scope>NUCLEOTIDE SEQUENCE</scope>
    <source>
        <strain evidence="2">CBS 122681</strain>
    </source>
</reference>
<name>A0A6A6SWF7_9PLEO</name>
<gene>
    <name evidence="2" type="ORF">K491DRAFT_720319</name>
</gene>